<gene>
    <name evidence="12" type="ORF">HMPREF0044_1124</name>
</gene>
<dbReference type="HOGENOM" id="CLU_000604_84_3_11"/>
<feature type="transmembrane region" description="Helical" evidence="9">
    <location>
        <begin position="279"/>
        <end position="303"/>
    </location>
</feature>
<evidence type="ECO:0000256" key="8">
    <source>
        <dbReference type="ARBA" id="ARBA00023136"/>
    </source>
</evidence>
<dbReference type="InterPro" id="IPR039421">
    <property type="entry name" value="Type_1_exporter"/>
</dbReference>
<evidence type="ECO:0000256" key="5">
    <source>
        <dbReference type="ARBA" id="ARBA00022741"/>
    </source>
</evidence>
<dbReference type="SUPFAM" id="SSF52540">
    <property type="entry name" value="P-loop containing nucleoside triphosphate hydrolases"/>
    <property type="match status" value="1"/>
</dbReference>
<evidence type="ECO:0000256" key="1">
    <source>
        <dbReference type="ARBA" id="ARBA00004651"/>
    </source>
</evidence>
<dbReference type="InterPro" id="IPR011527">
    <property type="entry name" value="ABC1_TM_dom"/>
</dbReference>
<dbReference type="PROSITE" id="PS50929">
    <property type="entry name" value="ABC_TM1F"/>
    <property type="match status" value="1"/>
</dbReference>
<dbReference type="RefSeq" id="WP_006546294.1">
    <property type="nucleotide sequence ID" value="NZ_DS999541.1"/>
</dbReference>
<sequence>MRSLLKRLNQNQRASLTLVVGLIICQVWFDLKIPDYMADIAILTQTPGNHLEEIWRIGALMLLCALGSILSSLSSAYIVERTAAGFSRSLRHDLFTRVNSFSAAEINKFSTASLITRSTNDVSQVQMLISSAVWSLVRGPVMVILAVTKIAGKGDAWLTVTALAVFTMAALLGLMLRLVIPRFKQMQEFTDDISRVTREHLVGLPVVHATNSQKREEEKFALTNQRLTSATRFTGLSFSTIFPMIFTTVSLLTVAIYWVGAQLIDGATEPEKLQIFSDMVVFSNYTMQIMMAFMVMSMVLFIYPRASVAAGRIKEVLETEPSIADTPAGTAQKQPIQAGEIEFRNVTFRFPDASEDALENINLQILPGQTVGIIGATGSGKTSLVNLIARFYDTTGGQVLIDGQNVKDLALEELYEKLGYVTQQAVLFKGTIASNVSYGIKNTQTQEETEKRIYNALEIAQVSDFVSSQADGIETEIAQAGKNVSGGQKQRLAIARAIAKQPQILIFDDSFSALDYRTDRQVRNELKKHTADVTTLIVAQRVGSIRDADQIIVMDNGHIVGQGTHQELMHTCDVYQEIANSQLSVAELEGE</sequence>
<dbReference type="GO" id="GO:0015421">
    <property type="term" value="F:ABC-type oligopeptide transporter activity"/>
    <property type="evidence" value="ECO:0007669"/>
    <property type="project" value="TreeGrafter"/>
</dbReference>
<dbReference type="Pfam" id="PF00664">
    <property type="entry name" value="ABC_membrane"/>
    <property type="match status" value="1"/>
</dbReference>
<evidence type="ECO:0000256" key="4">
    <source>
        <dbReference type="ARBA" id="ARBA00022692"/>
    </source>
</evidence>
<dbReference type="EMBL" id="ACFG01000032">
    <property type="protein sequence ID" value="EEH63523.1"/>
    <property type="molecule type" value="Genomic_DNA"/>
</dbReference>
<keyword evidence="2" id="KW-0813">Transport</keyword>
<keyword evidence="3" id="KW-1003">Cell membrane</keyword>
<dbReference type="SUPFAM" id="SSF90123">
    <property type="entry name" value="ABC transporter transmembrane region"/>
    <property type="match status" value="1"/>
</dbReference>
<accession>C0W134</accession>
<dbReference type="GO" id="GO:0016887">
    <property type="term" value="F:ATP hydrolysis activity"/>
    <property type="evidence" value="ECO:0007669"/>
    <property type="project" value="InterPro"/>
</dbReference>
<name>C0W134_9ACTO</name>
<dbReference type="InterPro" id="IPR036640">
    <property type="entry name" value="ABC1_TM_sf"/>
</dbReference>
<evidence type="ECO:0000313" key="12">
    <source>
        <dbReference type="EMBL" id="EEH63523.1"/>
    </source>
</evidence>
<reference evidence="12 13" key="1">
    <citation type="submission" date="2009-01" db="EMBL/GenBank/DDBJ databases">
        <authorList>
            <person name="Qin X."/>
            <person name="Bachman B."/>
            <person name="Battles P."/>
            <person name="Bell A."/>
            <person name="Bess C."/>
            <person name="Bickham C."/>
            <person name="Chaboub L."/>
            <person name="Chen D."/>
            <person name="Coyle M."/>
            <person name="Deiros D.R."/>
            <person name="Dinh H."/>
            <person name="Forbes L."/>
            <person name="Fowler G."/>
            <person name="Francisco L."/>
            <person name="Fu Q."/>
            <person name="Gubbala S."/>
            <person name="Hale W."/>
            <person name="Han Y."/>
            <person name="Hemphill L."/>
            <person name="Highlander S.K."/>
            <person name="Hirani K."/>
            <person name="Hogues M."/>
            <person name="Jackson L."/>
            <person name="Jakkamsetti A."/>
            <person name="Javaid M."/>
            <person name="Jiang H."/>
            <person name="Korchina V."/>
            <person name="Kovar C."/>
            <person name="Lara F."/>
            <person name="Lee S."/>
            <person name="Mata R."/>
            <person name="Mathew T."/>
            <person name="Moen C."/>
            <person name="Morales K."/>
            <person name="Munidasa M."/>
            <person name="Nazareth L."/>
            <person name="Ngo R."/>
            <person name="Nguyen L."/>
            <person name="Okwuonu G."/>
            <person name="Ongeri F."/>
            <person name="Patil S."/>
            <person name="Petrosino J."/>
            <person name="Pham C."/>
            <person name="Pham P."/>
            <person name="Pu L.-L."/>
            <person name="Puazo M."/>
            <person name="Raj R."/>
            <person name="Reid J."/>
            <person name="Rouhana J."/>
            <person name="Saada N."/>
            <person name="Shang Y."/>
            <person name="Simmons D."/>
            <person name="Thornton R."/>
            <person name="Warren J."/>
            <person name="Weissenberger G."/>
            <person name="Zhang J."/>
            <person name="Zhang L."/>
            <person name="Zhou C."/>
            <person name="Zhu D."/>
            <person name="Muzny D."/>
            <person name="Worley K."/>
            <person name="Gibbs R."/>
        </authorList>
    </citation>
    <scope>NUCLEOTIDE SEQUENCE [LARGE SCALE GENOMIC DNA]</scope>
    <source>
        <strain evidence="12 13">DSM 15436</strain>
    </source>
</reference>
<dbReference type="Gene3D" id="3.40.50.300">
    <property type="entry name" value="P-loop containing nucleotide triphosphate hydrolases"/>
    <property type="match status" value="1"/>
</dbReference>
<feature type="transmembrane region" description="Helical" evidence="9">
    <location>
        <begin position="12"/>
        <end position="29"/>
    </location>
</feature>
<dbReference type="Pfam" id="PF00005">
    <property type="entry name" value="ABC_tran"/>
    <property type="match status" value="1"/>
</dbReference>
<dbReference type="GO" id="GO:0005524">
    <property type="term" value="F:ATP binding"/>
    <property type="evidence" value="ECO:0007669"/>
    <property type="project" value="UniProtKB-KW"/>
</dbReference>
<keyword evidence="4 9" id="KW-0812">Transmembrane</keyword>
<dbReference type="STRING" id="525245.HMPREF0044_1124"/>
<evidence type="ECO:0000256" key="9">
    <source>
        <dbReference type="SAM" id="Phobius"/>
    </source>
</evidence>
<comment type="caution">
    <text evidence="12">The sequence shown here is derived from an EMBL/GenBank/DDBJ whole genome shotgun (WGS) entry which is preliminary data.</text>
</comment>
<dbReference type="FunFam" id="3.40.50.300:FF:000854">
    <property type="entry name" value="Multidrug ABC transporter ATP-binding protein"/>
    <property type="match status" value="1"/>
</dbReference>
<evidence type="ECO:0000259" key="11">
    <source>
        <dbReference type="PROSITE" id="PS50929"/>
    </source>
</evidence>
<evidence type="ECO:0000259" key="10">
    <source>
        <dbReference type="PROSITE" id="PS50893"/>
    </source>
</evidence>
<dbReference type="AlphaFoldDB" id="C0W134"/>
<feature type="domain" description="ABC transporter" evidence="10">
    <location>
        <begin position="341"/>
        <end position="581"/>
    </location>
</feature>
<feature type="domain" description="ABC transmembrane type-1" evidence="11">
    <location>
        <begin position="18"/>
        <end position="305"/>
    </location>
</feature>
<keyword evidence="8 9" id="KW-0472">Membrane</keyword>
<dbReference type="GO" id="GO:0005886">
    <property type="term" value="C:plasma membrane"/>
    <property type="evidence" value="ECO:0007669"/>
    <property type="project" value="UniProtKB-SubCell"/>
</dbReference>
<feature type="transmembrane region" description="Helical" evidence="9">
    <location>
        <begin position="236"/>
        <end position="259"/>
    </location>
</feature>
<dbReference type="InterPro" id="IPR003439">
    <property type="entry name" value="ABC_transporter-like_ATP-bd"/>
</dbReference>
<dbReference type="CDD" id="cd18548">
    <property type="entry name" value="ABC_6TM_Tm287_like"/>
    <property type="match status" value="1"/>
</dbReference>
<dbReference type="PANTHER" id="PTHR43394">
    <property type="entry name" value="ATP-DEPENDENT PERMEASE MDL1, MITOCHONDRIAL"/>
    <property type="match status" value="1"/>
</dbReference>
<feature type="transmembrane region" description="Helical" evidence="9">
    <location>
        <begin position="156"/>
        <end position="180"/>
    </location>
</feature>
<dbReference type="PANTHER" id="PTHR43394:SF1">
    <property type="entry name" value="ATP-BINDING CASSETTE SUB-FAMILY B MEMBER 10, MITOCHONDRIAL"/>
    <property type="match status" value="1"/>
</dbReference>
<proteinExistence type="predicted"/>
<dbReference type="PROSITE" id="PS00211">
    <property type="entry name" value="ABC_TRANSPORTER_1"/>
    <property type="match status" value="1"/>
</dbReference>
<dbReference type="PROSITE" id="PS50893">
    <property type="entry name" value="ABC_TRANSPORTER_2"/>
    <property type="match status" value="1"/>
</dbReference>
<evidence type="ECO:0000313" key="13">
    <source>
        <dbReference type="Proteomes" id="UP000010301"/>
    </source>
</evidence>
<keyword evidence="5" id="KW-0547">Nucleotide-binding</keyword>
<feature type="transmembrane region" description="Helical" evidence="9">
    <location>
        <begin position="127"/>
        <end position="150"/>
    </location>
</feature>
<dbReference type="InterPro" id="IPR003593">
    <property type="entry name" value="AAA+_ATPase"/>
</dbReference>
<keyword evidence="7 9" id="KW-1133">Transmembrane helix</keyword>
<evidence type="ECO:0000256" key="2">
    <source>
        <dbReference type="ARBA" id="ARBA00022448"/>
    </source>
</evidence>
<dbReference type="Gene3D" id="1.20.1560.10">
    <property type="entry name" value="ABC transporter type 1, transmembrane domain"/>
    <property type="match status" value="1"/>
</dbReference>
<dbReference type="eggNOG" id="COG1132">
    <property type="taxonomic scope" value="Bacteria"/>
</dbReference>
<organism evidence="12 13">
    <name type="scientific">Gleimia coleocanis DSM 15436</name>
    <dbReference type="NCBI Taxonomy" id="525245"/>
    <lineage>
        <taxon>Bacteria</taxon>
        <taxon>Bacillati</taxon>
        <taxon>Actinomycetota</taxon>
        <taxon>Actinomycetes</taxon>
        <taxon>Actinomycetales</taxon>
        <taxon>Actinomycetaceae</taxon>
        <taxon>Gleimia</taxon>
    </lineage>
</organism>
<evidence type="ECO:0000256" key="3">
    <source>
        <dbReference type="ARBA" id="ARBA00022475"/>
    </source>
</evidence>
<feature type="transmembrane region" description="Helical" evidence="9">
    <location>
        <begin position="54"/>
        <end position="79"/>
    </location>
</feature>
<dbReference type="Proteomes" id="UP000010301">
    <property type="component" value="Unassembled WGS sequence"/>
</dbReference>
<evidence type="ECO:0000256" key="6">
    <source>
        <dbReference type="ARBA" id="ARBA00022840"/>
    </source>
</evidence>
<keyword evidence="13" id="KW-1185">Reference proteome</keyword>
<dbReference type="InterPro" id="IPR017871">
    <property type="entry name" value="ABC_transporter-like_CS"/>
</dbReference>
<dbReference type="SMART" id="SM00382">
    <property type="entry name" value="AAA"/>
    <property type="match status" value="1"/>
</dbReference>
<evidence type="ECO:0000256" key="7">
    <source>
        <dbReference type="ARBA" id="ARBA00022989"/>
    </source>
</evidence>
<comment type="subcellular location">
    <subcellularLocation>
        <location evidence="1">Cell membrane</location>
        <topology evidence="1">Multi-pass membrane protein</topology>
    </subcellularLocation>
</comment>
<dbReference type="InterPro" id="IPR027417">
    <property type="entry name" value="P-loop_NTPase"/>
</dbReference>
<dbReference type="OrthoDB" id="9806127at2"/>
<protein>
    <submittedName>
        <fullName evidence="12">Putative ATP synthase F0, A subunit</fullName>
    </submittedName>
</protein>
<keyword evidence="6" id="KW-0067">ATP-binding</keyword>